<feature type="domain" description="Lipoyl-binding" evidence="1">
    <location>
        <begin position="23"/>
        <end position="123"/>
    </location>
</feature>
<dbReference type="GO" id="GO:0005739">
    <property type="term" value="C:mitochondrion"/>
    <property type="evidence" value="ECO:0007669"/>
    <property type="project" value="TreeGrafter"/>
</dbReference>
<dbReference type="GO" id="GO:0005960">
    <property type="term" value="C:glycine cleavage complex"/>
    <property type="evidence" value="ECO:0007669"/>
    <property type="project" value="InterPro"/>
</dbReference>
<dbReference type="GO" id="GO:0009249">
    <property type="term" value="P:protein lipoylation"/>
    <property type="evidence" value="ECO:0007669"/>
    <property type="project" value="TreeGrafter"/>
</dbReference>
<dbReference type="SUPFAM" id="SSF51230">
    <property type="entry name" value="Single hybrid motif"/>
    <property type="match status" value="1"/>
</dbReference>
<accession>A0A6C0LXB5</accession>
<organism evidence="2">
    <name type="scientific">viral metagenome</name>
    <dbReference type="NCBI Taxonomy" id="1070528"/>
    <lineage>
        <taxon>unclassified sequences</taxon>
        <taxon>metagenomes</taxon>
        <taxon>organismal metagenomes</taxon>
    </lineage>
</organism>
<dbReference type="GO" id="GO:0019464">
    <property type="term" value="P:glycine decarboxylation via glycine cleavage system"/>
    <property type="evidence" value="ECO:0007669"/>
    <property type="project" value="InterPro"/>
</dbReference>
<dbReference type="PANTHER" id="PTHR11715">
    <property type="entry name" value="GLYCINE CLEAVAGE SYSTEM H PROTEIN"/>
    <property type="match status" value="1"/>
</dbReference>
<sequence length="148" mass="17107">MRMFSTFVRYTKTHEYIKLENNMYTIGITRHLYRKLNPIIYSESHVDLGDIVSQNTPLLLVESSKIGHDILSPVNGEIKEINRTIISNYVIANSSDTPNHISSNFNEDANHYIDKNNWLFKVSVDDSTKDNNMLMDLESYNTYISSLP</sequence>
<dbReference type="AlphaFoldDB" id="A0A6C0LXB5"/>
<dbReference type="InterPro" id="IPR000089">
    <property type="entry name" value="Biotin_lipoyl"/>
</dbReference>
<dbReference type="PROSITE" id="PS50968">
    <property type="entry name" value="BIOTINYL_LIPOYL"/>
    <property type="match status" value="1"/>
</dbReference>
<dbReference type="InterPro" id="IPR002930">
    <property type="entry name" value="GCV_H"/>
</dbReference>
<dbReference type="CDD" id="cd06848">
    <property type="entry name" value="GCS_H"/>
    <property type="match status" value="1"/>
</dbReference>
<dbReference type="InterPro" id="IPR011053">
    <property type="entry name" value="Single_hybrid_motif"/>
</dbReference>
<dbReference type="InterPro" id="IPR033753">
    <property type="entry name" value="GCV_H/Fam206"/>
</dbReference>
<proteinExistence type="predicted"/>
<protein>
    <recommendedName>
        <fullName evidence="1">Lipoyl-binding domain-containing protein</fullName>
    </recommendedName>
</protein>
<dbReference type="EMBL" id="MN740568">
    <property type="protein sequence ID" value="QHU34214.1"/>
    <property type="molecule type" value="Genomic_DNA"/>
</dbReference>
<dbReference type="PANTHER" id="PTHR11715:SF3">
    <property type="entry name" value="GLYCINE CLEAVAGE SYSTEM H PROTEIN-RELATED"/>
    <property type="match status" value="1"/>
</dbReference>
<name>A0A6C0LXB5_9ZZZZ</name>
<reference evidence="2" key="1">
    <citation type="journal article" date="2020" name="Nature">
        <title>Giant virus diversity and host interactions through global metagenomics.</title>
        <authorList>
            <person name="Schulz F."/>
            <person name="Roux S."/>
            <person name="Paez-Espino D."/>
            <person name="Jungbluth S."/>
            <person name="Walsh D.A."/>
            <person name="Denef V.J."/>
            <person name="McMahon K.D."/>
            <person name="Konstantinidis K.T."/>
            <person name="Eloe-Fadrosh E.A."/>
            <person name="Kyrpides N.C."/>
            <person name="Woyke T."/>
        </authorList>
    </citation>
    <scope>NUCLEOTIDE SEQUENCE</scope>
    <source>
        <strain evidence="2">GVMAG-S-1016713-123</strain>
    </source>
</reference>
<dbReference type="Gene3D" id="2.40.50.100">
    <property type="match status" value="1"/>
</dbReference>
<dbReference type="Pfam" id="PF01597">
    <property type="entry name" value="GCV_H"/>
    <property type="match status" value="1"/>
</dbReference>
<evidence type="ECO:0000313" key="2">
    <source>
        <dbReference type="EMBL" id="QHU34214.1"/>
    </source>
</evidence>
<evidence type="ECO:0000259" key="1">
    <source>
        <dbReference type="PROSITE" id="PS50968"/>
    </source>
</evidence>